<proteinExistence type="predicted"/>
<dbReference type="Gene3D" id="3.30.40.10">
    <property type="entry name" value="Zinc/RING finger domain, C3HC4 (zinc finger)"/>
    <property type="match status" value="1"/>
</dbReference>
<dbReference type="PROSITE" id="PS50089">
    <property type="entry name" value="ZF_RING_2"/>
    <property type="match status" value="1"/>
</dbReference>
<dbReference type="SMART" id="SM00184">
    <property type="entry name" value="RING"/>
    <property type="match status" value="1"/>
</dbReference>
<feature type="repeat" description="NHL" evidence="6">
    <location>
        <begin position="267"/>
        <end position="307"/>
    </location>
</feature>
<evidence type="ECO:0000256" key="1">
    <source>
        <dbReference type="ARBA" id="ARBA00022723"/>
    </source>
</evidence>
<dbReference type="PROSITE" id="PS51125">
    <property type="entry name" value="NHL"/>
    <property type="match status" value="3"/>
</dbReference>
<keyword evidence="3 5" id="KW-0863">Zinc-finger</keyword>
<feature type="repeat" description="NHL" evidence="6">
    <location>
        <begin position="311"/>
        <end position="354"/>
    </location>
</feature>
<dbReference type="SUPFAM" id="SSF57850">
    <property type="entry name" value="RING/U-box"/>
    <property type="match status" value="1"/>
</dbReference>
<name>A0A210Q503_MIZYE</name>
<reference evidence="9 10" key="1">
    <citation type="journal article" date="2017" name="Nat. Ecol. Evol.">
        <title>Scallop genome provides insights into evolution of bilaterian karyotype and development.</title>
        <authorList>
            <person name="Wang S."/>
            <person name="Zhang J."/>
            <person name="Jiao W."/>
            <person name="Li J."/>
            <person name="Xun X."/>
            <person name="Sun Y."/>
            <person name="Guo X."/>
            <person name="Huan P."/>
            <person name="Dong B."/>
            <person name="Zhang L."/>
            <person name="Hu X."/>
            <person name="Sun X."/>
            <person name="Wang J."/>
            <person name="Zhao C."/>
            <person name="Wang Y."/>
            <person name="Wang D."/>
            <person name="Huang X."/>
            <person name="Wang R."/>
            <person name="Lv J."/>
            <person name="Li Y."/>
            <person name="Zhang Z."/>
            <person name="Liu B."/>
            <person name="Lu W."/>
            <person name="Hui Y."/>
            <person name="Liang J."/>
            <person name="Zhou Z."/>
            <person name="Hou R."/>
            <person name="Li X."/>
            <person name="Liu Y."/>
            <person name="Li H."/>
            <person name="Ning X."/>
            <person name="Lin Y."/>
            <person name="Zhao L."/>
            <person name="Xing Q."/>
            <person name="Dou J."/>
            <person name="Li Y."/>
            <person name="Mao J."/>
            <person name="Guo H."/>
            <person name="Dou H."/>
            <person name="Li T."/>
            <person name="Mu C."/>
            <person name="Jiang W."/>
            <person name="Fu Q."/>
            <person name="Fu X."/>
            <person name="Miao Y."/>
            <person name="Liu J."/>
            <person name="Yu Q."/>
            <person name="Li R."/>
            <person name="Liao H."/>
            <person name="Li X."/>
            <person name="Kong Y."/>
            <person name="Jiang Z."/>
            <person name="Chourrout D."/>
            <person name="Li R."/>
            <person name="Bao Z."/>
        </authorList>
    </citation>
    <scope>NUCLEOTIDE SEQUENCE [LARGE SCALE GENOMIC DNA]</scope>
    <source>
        <strain evidence="9 10">PY_sf001</strain>
    </source>
</reference>
<evidence type="ECO:0000259" key="8">
    <source>
        <dbReference type="PROSITE" id="PS50089"/>
    </source>
</evidence>
<dbReference type="GO" id="GO:0000209">
    <property type="term" value="P:protein polyubiquitination"/>
    <property type="evidence" value="ECO:0007669"/>
    <property type="project" value="TreeGrafter"/>
</dbReference>
<organism evidence="9 10">
    <name type="scientific">Mizuhopecten yessoensis</name>
    <name type="common">Japanese scallop</name>
    <name type="synonym">Patinopecten yessoensis</name>
    <dbReference type="NCBI Taxonomy" id="6573"/>
    <lineage>
        <taxon>Eukaryota</taxon>
        <taxon>Metazoa</taxon>
        <taxon>Spiralia</taxon>
        <taxon>Lophotrochozoa</taxon>
        <taxon>Mollusca</taxon>
        <taxon>Bivalvia</taxon>
        <taxon>Autobranchia</taxon>
        <taxon>Pteriomorphia</taxon>
        <taxon>Pectinida</taxon>
        <taxon>Pectinoidea</taxon>
        <taxon>Pectinidae</taxon>
        <taxon>Mizuhopecten</taxon>
    </lineage>
</organism>
<evidence type="ECO:0000256" key="2">
    <source>
        <dbReference type="ARBA" id="ARBA00022737"/>
    </source>
</evidence>
<dbReference type="InterPro" id="IPR017907">
    <property type="entry name" value="Znf_RING_CS"/>
</dbReference>
<evidence type="ECO:0000256" key="3">
    <source>
        <dbReference type="ARBA" id="ARBA00022771"/>
    </source>
</evidence>
<keyword evidence="10" id="KW-1185">Reference proteome</keyword>
<feature type="region of interest" description="Disordered" evidence="7">
    <location>
        <begin position="97"/>
        <end position="122"/>
    </location>
</feature>
<evidence type="ECO:0000256" key="5">
    <source>
        <dbReference type="PROSITE-ProRule" id="PRU00175"/>
    </source>
</evidence>
<keyword evidence="4" id="KW-0862">Zinc</keyword>
<feature type="repeat" description="NHL" evidence="6">
    <location>
        <begin position="132"/>
        <end position="175"/>
    </location>
</feature>
<comment type="caution">
    <text evidence="9">The sequence shown here is derived from an EMBL/GenBank/DDBJ whole genome shotgun (WGS) entry which is preliminary data.</text>
</comment>
<dbReference type="Proteomes" id="UP000242188">
    <property type="component" value="Unassembled WGS sequence"/>
</dbReference>
<dbReference type="Pfam" id="PF13445">
    <property type="entry name" value="zf-RING_UBOX"/>
    <property type="match status" value="1"/>
</dbReference>
<evidence type="ECO:0000313" key="10">
    <source>
        <dbReference type="Proteomes" id="UP000242188"/>
    </source>
</evidence>
<dbReference type="InterPro" id="IPR011042">
    <property type="entry name" value="6-blade_b-propeller_TolB-like"/>
</dbReference>
<dbReference type="SUPFAM" id="SSF101898">
    <property type="entry name" value="NHL repeat"/>
    <property type="match status" value="1"/>
</dbReference>
<dbReference type="GO" id="GO:0008270">
    <property type="term" value="F:zinc ion binding"/>
    <property type="evidence" value="ECO:0007669"/>
    <property type="project" value="UniProtKB-KW"/>
</dbReference>
<protein>
    <submittedName>
        <fullName evidence="9">E3 ubiquitin-protein ligase TRIM71</fullName>
    </submittedName>
</protein>
<dbReference type="GO" id="GO:0043161">
    <property type="term" value="P:proteasome-mediated ubiquitin-dependent protein catabolic process"/>
    <property type="evidence" value="ECO:0007669"/>
    <property type="project" value="TreeGrafter"/>
</dbReference>
<dbReference type="InterPro" id="IPR013083">
    <property type="entry name" value="Znf_RING/FYVE/PHD"/>
</dbReference>
<keyword evidence="2" id="KW-0677">Repeat</keyword>
<dbReference type="OrthoDB" id="9987040at2759"/>
<gene>
    <name evidence="9" type="ORF">KP79_PYT12601</name>
</gene>
<evidence type="ECO:0000256" key="4">
    <source>
        <dbReference type="ARBA" id="ARBA00022833"/>
    </source>
</evidence>
<dbReference type="PROSITE" id="PS00518">
    <property type="entry name" value="ZF_RING_1"/>
    <property type="match status" value="1"/>
</dbReference>
<dbReference type="PANTHER" id="PTHR24104">
    <property type="entry name" value="E3 UBIQUITIN-PROTEIN LIGASE NHLRC1-RELATED"/>
    <property type="match status" value="1"/>
</dbReference>
<dbReference type="Pfam" id="PF01436">
    <property type="entry name" value="NHL"/>
    <property type="match status" value="2"/>
</dbReference>
<dbReference type="InterPro" id="IPR027370">
    <property type="entry name" value="Znf-RING_euk"/>
</dbReference>
<dbReference type="EMBL" id="NEDP02004995">
    <property type="protein sequence ID" value="OWF43808.1"/>
    <property type="molecule type" value="Genomic_DNA"/>
</dbReference>
<evidence type="ECO:0000256" key="6">
    <source>
        <dbReference type="PROSITE-ProRule" id="PRU00504"/>
    </source>
</evidence>
<accession>A0A210Q503</accession>
<dbReference type="InterPro" id="IPR001841">
    <property type="entry name" value="Znf_RING"/>
</dbReference>
<dbReference type="InterPro" id="IPR050952">
    <property type="entry name" value="TRIM-NHL_E3_ligases"/>
</dbReference>
<dbReference type="Gene3D" id="2.120.10.30">
    <property type="entry name" value="TolB, C-terminal domain"/>
    <property type="match status" value="2"/>
</dbReference>
<feature type="domain" description="RING-type" evidence="8">
    <location>
        <begin position="19"/>
        <end position="66"/>
    </location>
</feature>
<evidence type="ECO:0000313" key="9">
    <source>
        <dbReference type="EMBL" id="OWF43808.1"/>
    </source>
</evidence>
<keyword evidence="1" id="KW-0479">Metal-binding</keyword>
<dbReference type="PANTHER" id="PTHR24104:SF25">
    <property type="entry name" value="PROTEIN LIN-41"/>
    <property type="match status" value="1"/>
</dbReference>
<dbReference type="GO" id="GO:0061630">
    <property type="term" value="F:ubiquitin protein ligase activity"/>
    <property type="evidence" value="ECO:0007669"/>
    <property type="project" value="TreeGrafter"/>
</dbReference>
<dbReference type="AlphaFoldDB" id="A0A210Q503"/>
<dbReference type="InterPro" id="IPR001258">
    <property type="entry name" value="NHL_repeat"/>
</dbReference>
<sequence length="433" mass="48544">MHHRRQNIVQQIEETFLSCAVCLQPYDQPRALQCLHTFCEKCLGDYCKQQLSRHEGATMFPCPVCRQDITIPPNGVSGFPYNHLIASLKDAVRTNDRPDSFHSNRVLSATSERGERRPISTRASVRPSTKCSARFGKFGEKEAEFSNISGLTVHPVGDIVVADCGKNVITVMGFNGISKHSFSCKCCIRDVAISKFGTLLVTVSQSDGAILHEYTLDGRFVAQYGDKYAQENPFGIVVTSRNKAVVSGITKNRILIFNERKKQTHWFGEAGDTLEHFLFPYYVTVNSRDDVIISDSGNHRIKVNKMDGKLKFSFGSQGSKDGRMFYPMGVCVDYLDNIYVADANNYRVQMFSHKGKYLATPIKNTFAYGMDVKPISIAFSQDQLIVSLRGARFAEIQVFEWDPFIYAEPRSSLLGCCGSYNKVADSGLYHAWS</sequence>
<evidence type="ECO:0000256" key="7">
    <source>
        <dbReference type="SAM" id="MobiDB-lite"/>
    </source>
</evidence>